<evidence type="ECO:0000313" key="1">
    <source>
        <dbReference type="EMBL" id="GJS52170.1"/>
    </source>
</evidence>
<comment type="caution">
    <text evidence="1">The sequence shown here is derived from an EMBL/GenBank/DDBJ whole genome shotgun (WGS) entry which is preliminary data.</text>
</comment>
<reference evidence="1" key="2">
    <citation type="submission" date="2022-01" db="EMBL/GenBank/DDBJ databases">
        <authorList>
            <person name="Yamashiro T."/>
            <person name="Shiraishi A."/>
            <person name="Satake H."/>
            <person name="Nakayama K."/>
        </authorList>
    </citation>
    <scope>NUCLEOTIDE SEQUENCE</scope>
</reference>
<dbReference type="Proteomes" id="UP001151760">
    <property type="component" value="Unassembled WGS sequence"/>
</dbReference>
<accession>A0ABQ4WH11</accession>
<evidence type="ECO:0000313" key="2">
    <source>
        <dbReference type="Proteomes" id="UP001151760"/>
    </source>
</evidence>
<dbReference type="EMBL" id="BQNB010008637">
    <property type="protein sequence ID" value="GJS52170.1"/>
    <property type="molecule type" value="Genomic_DNA"/>
</dbReference>
<protein>
    <submittedName>
        <fullName evidence="1">Uncharacterized protein</fullName>
    </submittedName>
</protein>
<sequence length="138" mass="15898">MTAFHVAWAPADPLIHHWYFVVIYSLTIRVFEDCLEMDPHTSLGCICMGKQQGVSFKDKVESEGCWEGAEFQDTTNSGEKKFIINPEQDDVEPSLVFGRSFLRLTKGIVDFRNRVITMYPDLDSFRDNSDDSDYSRDE</sequence>
<gene>
    <name evidence="1" type="ORF">Tco_0625532</name>
</gene>
<name>A0ABQ4WH11_9ASTR</name>
<proteinExistence type="predicted"/>
<keyword evidence="2" id="KW-1185">Reference proteome</keyword>
<reference evidence="1" key="1">
    <citation type="journal article" date="2022" name="Int. J. Mol. Sci.">
        <title>Draft Genome of Tanacetum Coccineum: Genomic Comparison of Closely Related Tanacetum-Family Plants.</title>
        <authorList>
            <person name="Yamashiro T."/>
            <person name="Shiraishi A."/>
            <person name="Nakayama K."/>
            <person name="Satake H."/>
        </authorList>
    </citation>
    <scope>NUCLEOTIDE SEQUENCE</scope>
</reference>
<organism evidence="1 2">
    <name type="scientific">Tanacetum coccineum</name>
    <dbReference type="NCBI Taxonomy" id="301880"/>
    <lineage>
        <taxon>Eukaryota</taxon>
        <taxon>Viridiplantae</taxon>
        <taxon>Streptophyta</taxon>
        <taxon>Embryophyta</taxon>
        <taxon>Tracheophyta</taxon>
        <taxon>Spermatophyta</taxon>
        <taxon>Magnoliopsida</taxon>
        <taxon>eudicotyledons</taxon>
        <taxon>Gunneridae</taxon>
        <taxon>Pentapetalae</taxon>
        <taxon>asterids</taxon>
        <taxon>campanulids</taxon>
        <taxon>Asterales</taxon>
        <taxon>Asteraceae</taxon>
        <taxon>Asteroideae</taxon>
        <taxon>Anthemideae</taxon>
        <taxon>Anthemidinae</taxon>
        <taxon>Tanacetum</taxon>
    </lineage>
</organism>